<sequence>MVCRKNGLFDVPQEGDEHKENNYLGYLMGGEEWMELIVRSTTAEGFMGGLQLLGHGFVKTPVCEASCRRPAYNMRNS</sequence>
<dbReference type="Proteomes" id="UP000289856">
    <property type="component" value="Chromosome"/>
</dbReference>
<evidence type="ECO:0000313" key="1">
    <source>
        <dbReference type="EMBL" id="BBI32393.1"/>
    </source>
</evidence>
<gene>
    <name evidence="1" type="ORF">KCTCHS21_17920</name>
</gene>
<evidence type="ECO:0000313" key="2">
    <source>
        <dbReference type="Proteomes" id="UP000289856"/>
    </source>
</evidence>
<dbReference type="AlphaFoldDB" id="A0A3T1D2Q8"/>
<dbReference type="KEGG" id="cohn:KCTCHS21_17920"/>
<proteinExistence type="predicted"/>
<accession>A0A3T1D2Q8</accession>
<organism evidence="1 2">
    <name type="scientific">Cohnella abietis</name>
    <dbReference type="NCBI Taxonomy" id="2507935"/>
    <lineage>
        <taxon>Bacteria</taxon>
        <taxon>Bacillati</taxon>
        <taxon>Bacillota</taxon>
        <taxon>Bacilli</taxon>
        <taxon>Bacillales</taxon>
        <taxon>Paenibacillaceae</taxon>
        <taxon>Cohnella</taxon>
    </lineage>
</organism>
<name>A0A3T1D2Q8_9BACL</name>
<keyword evidence="2" id="KW-1185">Reference proteome</keyword>
<dbReference type="EMBL" id="AP019400">
    <property type="protein sequence ID" value="BBI32393.1"/>
    <property type="molecule type" value="Genomic_DNA"/>
</dbReference>
<protein>
    <submittedName>
        <fullName evidence="1">Uncharacterized protein</fullName>
    </submittedName>
</protein>
<reference evidence="1 2" key="1">
    <citation type="submission" date="2019-01" db="EMBL/GenBank/DDBJ databases">
        <title>Complete genome sequence of Cohnella hallensis HS21 isolated from Korean fir (Abies koreana) rhizospheric soil.</title>
        <authorList>
            <person name="Jiang L."/>
            <person name="Kang S.W."/>
            <person name="Kim S."/>
            <person name="Jung J."/>
            <person name="Kim C.Y."/>
            <person name="Kim D.H."/>
            <person name="Kim S.W."/>
            <person name="Lee J."/>
        </authorList>
    </citation>
    <scope>NUCLEOTIDE SEQUENCE [LARGE SCALE GENOMIC DNA]</scope>
    <source>
        <strain evidence="1 2">HS21</strain>
    </source>
</reference>